<evidence type="ECO:0000313" key="3">
    <source>
        <dbReference type="Proteomes" id="UP000517916"/>
    </source>
</evidence>
<protein>
    <submittedName>
        <fullName evidence="2">Enoyl-CoA hydratase</fullName>
        <ecNumber evidence="2">4.2.1.17</ecNumber>
    </submittedName>
</protein>
<accession>A0ABR6B9G9</accession>
<sequence>MPIDDLRPTIDWGKYQTLTLERRDNGILLITIAAPDGYPAPTLTRRHTEISYIWRDFADDPELRVAVITGTGERFWTVEGNDGIDEMLANPGNYDNTVNLIREGLANTHGIVNCDKPIVSAINGEAMGSGLATGLLADISVASTDARLIDGHLLQGITAGDHSVMIWPLLCGLAKAKLYLLASEDLTGEVAERIGLVSLAVPPSEVLDTALGIAERMATGPQHALRWTKRSLNHWLRTATPAFEASLGFEAMSFFGPDLVEALTAQVEHRPPNFAEPLPW</sequence>
<proteinExistence type="inferred from homology"/>
<evidence type="ECO:0000256" key="1">
    <source>
        <dbReference type="ARBA" id="ARBA00005254"/>
    </source>
</evidence>
<dbReference type="PANTHER" id="PTHR43459:SF3">
    <property type="entry name" value="ENOYL-COA HYDRATASE ECHA15 (ENOYL HYDRASE) (UNSATURATED ACYL-COA HYDRATASE) (CROTONASE)-RELATED"/>
    <property type="match status" value="1"/>
</dbReference>
<dbReference type="InterPro" id="IPR029045">
    <property type="entry name" value="ClpP/crotonase-like_dom_sf"/>
</dbReference>
<gene>
    <name evidence="2" type="ORF">BC739_000703</name>
</gene>
<comment type="similarity">
    <text evidence="1">Belongs to the enoyl-CoA hydratase/isomerase family.</text>
</comment>
<dbReference type="InterPro" id="IPR001753">
    <property type="entry name" value="Enoyl-CoA_hydra/iso"/>
</dbReference>
<keyword evidence="2" id="KW-0456">Lyase</keyword>
<dbReference type="EC" id="4.2.1.17" evidence="2"/>
<dbReference type="Gene3D" id="3.90.226.10">
    <property type="entry name" value="2-enoyl-CoA Hydratase, Chain A, domain 1"/>
    <property type="match status" value="1"/>
</dbReference>
<keyword evidence="3" id="KW-1185">Reference proteome</keyword>
<dbReference type="EMBL" id="JACJID010000001">
    <property type="protein sequence ID" value="MBA8923506.1"/>
    <property type="molecule type" value="Genomic_DNA"/>
</dbReference>
<dbReference type="Gene3D" id="1.10.12.10">
    <property type="entry name" value="Lyase 2-enoyl-coa Hydratase, Chain A, domain 2"/>
    <property type="match status" value="1"/>
</dbReference>
<evidence type="ECO:0000313" key="2">
    <source>
        <dbReference type="EMBL" id="MBA8923506.1"/>
    </source>
</evidence>
<name>A0ABR6B9G9_9PSEU</name>
<dbReference type="CDD" id="cd06558">
    <property type="entry name" value="crotonase-like"/>
    <property type="match status" value="1"/>
</dbReference>
<reference evidence="2 3" key="1">
    <citation type="submission" date="2020-08" db="EMBL/GenBank/DDBJ databases">
        <title>Genomic Encyclopedia of Archaeal and Bacterial Type Strains, Phase II (KMG-II): from individual species to whole genera.</title>
        <authorList>
            <person name="Goeker M."/>
        </authorList>
    </citation>
    <scope>NUCLEOTIDE SEQUENCE [LARGE SCALE GENOMIC DNA]</scope>
    <source>
        <strain evidence="2 3">DSM 43850</strain>
    </source>
</reference>
<dbReference type="GO" id="GO:0004300">
    <property type="term" value="F:enoyl-CoA hydratase activity"/>
    <property type="evidence" value="ECO:0007669"/>
    <property type="project" value="UniProtKB-EC"/>
</dbReference>
<dbReference type="PANTHER" id="PTHR43459">
    <property type="entry name" value="ENOYL-COA HYDRATASE"/>
    <property type="match status" value="1"/>
</dbReference>
<dbReference type="RefSeq" id="WP_318295881.1">
    <property type="nucleotide sequence ID" value="NZ_BAAABQ010000041.1"/>
</dbReference>
<dbReference type="InterPro" id="IPR014748">
    <property type="entry name" value="Enoyl-CoA_hydra_C"/>
</dbReference>
<dbReference type="Proteomes" id="UP000517916">
    <property type="component" value="Unassembled WGS sequence"/>
</dbReference>
<comment type="caution">
    <text evidence="2">The sequence shown here is derived from an EMBL/GenBank/DDBJ whole genome shotgun (WGS) entry which is preliminary data.</text>
</comment>
<dbReference type="Pfam" id="PF00378">
    <property type="entry name" value="ECH_1"/>
    <property type="match status" value="1"/>
</dbReference>
<organism evidence="2 3">
    <name type="scientific">Kutzneria viridogrisea</name>
    <dbReference type="NCBI Taxonomy" id="47990"/>
    <lineage>
        <taxon>Bacteria</taxon>
        <taxon>Bacillati</taxon>
        <taxon>Actinomycetota</taxon>
        <taxon>Actinomycetes</taxon>
        <taxon>Pseudonocardiales</taxon>
        <taxon>Pseudonocardiaceae</taxon>
        <taxon>Kutzneria</taxon>
    </lineage>
</organism>
<dbReference type="SUPFAM" id="SSF52096">
    <property type="entry name" value="ClpP/crotonase"/>
    <property type="match status" value="1"/>
</dbReference>
<dbReference type="NCBIfam" id="NF005595">
    <property type="entry name" value="PRK07327.1"/>
    <property type="match status" value="1"/>
</dbReference>